<dbReference type="EMBL" id="ADDO01000061">
    <property type="protein sequence ID" value="EFA89609.1"/>
    <property type="molecule type" value="Genomic_DNA"/>
</dbReference>
<accession>D1VV22</accession>
<gene>
    <name evidence="1" type="ORF">HMPREF0628_0023</name>
</gene>
<reference evidence="1 2" key="1">
    <citation type="submission" date="2009-12" db="EMBL/GenBank/DDBJ databases">
        <title>Genome Sequence of Peptoniphilus lacrimalis 315-B.</title>
        <authorList>
            <person name="Durkin A.S."/>
            <person name="Madupu R."/>
            <person name="Torralba M."/>
            <person name="Methe B."/>
            <person name="Sutton G."/>
            <person name="Strausberg R.L."/>
            <person name="Nelson K.E."/>
        </authorList>
    </citation>
    <scope>NUCLEOTIDE SEQUENCE [LARGE SCALE GENOMIC DNA]</scope>
    <source>
        <strain evidence="1 2">315-B</strain>
    </source>
</reference>
<comment type="caution">
    <text evidence="1">The sequence shown here is derived from an EMBL/GenBank/DDBJ whole genome shotgun (WGS) entry which is preliminary data.</text>
</comment>
<sequence>MDMTLFALKDYLKKYNELLSQVNKLDVSKVTFNIDFESLNSEKRKYERLRQSLYMDLEDELITSEEFERFRKNYLIKIREIEKQIATKKNILANLQEKMKKKDSLVSEIVPTDLSSLNRLTIVSFIDRIEIGENNEINYVFNNLETVNLLKTLIKEESESKSEVKKNLISINKVFGNALENKTPMQLVGGVL</sequence>
<name>D1VV22_9FIRM</name>
<proteinExistence type="predicted"/>
<dbReference type="AlphaFoldDB" id="D1VV22"/>
<keyword evidence="2" id="KW-1185">Reference proteome</keyword>
<dbReference type="eggNOG" id="COG1961">
    <property type="taxonomic scope" value="Bacteria"/>
</dbReference>
<protein>
    <submittedName>
        <fullName evidence="1">Uncharacterized protein</fullName>
    </submittedName>
</protein>
<evidence type="ECO:0000313" key="1">
    <source>
        <dbReference type="EMBL" id="EFA89609.1"/>
    </source>
</evidence>
<organism evidence="1 2">
    <name type="scientific">Peptoniphilus lacrimalis 315-B</name>
    <dbReference type="NCBI Taxonomy" id="596330"/>
    <lineage>
        <taxon>Bacteria</taxon>
        <taxon>Bacillati</taxon>
        <taxon>Bacillota</taxon>
        <taxon>Tissierellia</taxon>
        <taxon>Tissierellales</taxon>
        <taxon>Peptoniphilaceae</taxon>
        <taxon>Peptoniphilus</taxon>
    </lineage>
</organism>
<dbReference type="Proteomes" id="UP000005711">
    <property type="component" value="Unassembled WGS sequence"/>
</dbReference>
<evidence type="ECO:0000313" key="2">
    <source>
        <dbReference type="Proteomes" id="UP000005711"/>
    </source>
</evidence>